<keyword evidence="5" id="KW-1185">Reference proteome</keyword>
<feature type="domain" description="Helicase HerA central" evidence="1">
    <location>
        <begin position="120"/>
        <end position="347"/>
    </location>
</feature>
<evidence type="ECO:0000313" key="2">
    <source>
        <dbReference type="EMBL" id="ALL02078.1"/>
    </source>
</evidence>
<reference evidence="3 5" key="2">
    <citation type="submission" date="2017-05" db="EMBL/GenBank/DDBJ databases">
        <title>The draft genome of the hyperthermophilic archaeon 'Pyrodictium delaneyi strain Hulk', an iron and nitrate reducer, reveals the capacity for sulfate reduction.</title>
        <authorList>
            <person name="Demey L.M."/>
            <person name="Miller C."/>
            <person name="Manzella M."/>
            <person name="Reguera G."/>
            <person name="Kashefi K."/>
        </authorList>
    </citation>
    <scope>NUCLEOTIDE SEQUENCE [LARGE SCALE GENOMIC DNA]</scope>
    <source>
        <strain evidence="3 5">Hulk</strain>
    </source>
</reference>
<dbReference type="EMBL" id="CP013011">
    <property type="protein sequence ID" value="ALL02078.1"/>
    <property type="molecule type" value="Genomic_DNA"/>
</dbReference>
<dbReference type="InterPro" id="IPR027417">
    <property type="entry name" value="P-loop_NTPase"/>
</dbReference>
<proteinExistence type="predicted"/>
<name>A0A0P0N6W7_9CREN</name>
<sequence length="478" mass="53595">MRLLRPQHHIRIRVSGFNDSFIDIMDAFYRLLASVKGRYILECKSGNCSSFIELPSQEYQVLVAAPGLISTIKLDTETSAEGRLLPPPRGNELLWCLPSDTQYRQHRNYTRNEIVVGYCNDIAVTLDENALLRHLLIVGSTGSGKSHTAARIAACAHNLGFQSIILDWHGEYEYLLRSQGIRDYVILSYPNLPPVALTASNIPLEVSISVLERTLELSQFQSSILAAFLILSTTQDANLAKGLLNSLTNHINSNELSDIASILDQGNTISDLVYVIAKIFNKYRDEFSRAEQEIWLALIRRLNLLAASRYASLFIIKDSGYVTDYFLRGTGPIVIRLNDILSLRIRKLYAIYLINMLYSQAISNRLSKKLLVVIEEGHNILDNGTISELVAETRKYGIGFLVVVHTPRLLPELSEANFNTIIAHRITSINDRIIVARAIGLDDDYLLAQLEPGDVFIRKPGTKTPFLAKIALEKPCLI</sequence>
<dbReference type="RefSeq" id="WP_082419631.1">
    <property type="nucleotide sequence ID" value="NZ_CP013011.1"/>
</dbReference>
<dbReference type="Proteomes" id="UP000196694">
    <property type="component" value="Unassembled WGS sequence"/>
</dbReference>
<reference evidence="2 4" key="1">
    <citation type="submission" date="2015-10" db="EMBL/GenBank/DDBJ databases">
        <title>Complete genome sequence of hyperthermophilic archaeon Pyrodictium delaneyi Su06.</title>
        <authorList>
            <person name="Jung J.-H."/>
            <person name="Lin J."/>
            <person name="Holden J.F."/>
            <person name="Park C.-S."/>
        </authorList>
    </citation>
    <scope>NUCLEOTIDE SEQUENCE [LARGE SCALE GENOMIC DNA]</scope>
    <source>
        <strain evidence="2 4">Su06</strain>
    </source>
</reference>
<dbReference type="PANTHER" id="PTHR30121">
    <property type="entry name" value="UNCHARACTERIZED PROTEIN YJGR-RELATED"/>
    <property type="match status" value="1"/>
</dbReference>
<evidence type="ECO:0000313" key="5">
    <source>
        <dbReference type="Proteomes" id="UP000196694"/>
    </source>
</evidence>
<accession>A0A0P0N6W7</accession>
<gene>
    <name evidence="3" type="ORF">Pdsh_03330</name>
    <name evidence="2" type="ORF">Pyrde_2035</name>
</gene>
<dbReference type="STRING" id="1273541.Pyrde_2035"/>
<evidence type="ECO:0000259" key="1">
    <source>
        <dbReference type="Pfam" id="PF01935"/>
    </source>
</evidence>
<dbReference type="Gene3D" id="3.40.50.300">
    <property type="entry name" value="P-loop containing nucleotide triphosphate hydrolases"/>
    <property type="match status" value="2"/>
</dbReference>
<dbReference type="Proteomes" id="UP000058613">
    <property type="component" value="Chromosome"/>
</dbReference>
<dbReference type="SUPFAM" id="SSF52540">
    <property type="entry name" value="P-loop containing nucleoside triphosphate hydrolases"/>
    <property type="match status" value="1"/>
</dbReference>
<dbReference type="EMBL" id="NCQP01000002">
    <property type="protein sequence ID" value="OWJ54768.1"/>
    <property type="molecule type" value="Genomic_DNA"/>
</dbReference>
<dbReference type="AlphaFoldDB" id="A0A0P0N6W7"/>
<dbReference type="PANTHER" id="PTHR30121:SF11">
    <property type="entry name" value="AAA+ ATPASE DOMAIN-CONTAINING PROTEIN"/>
    <property type="match status" value="1"/>
</dbReference>
<dbReference type="InterPro" id="IPR051162">
    <property type="entry name" value="T4SS_component"/>
</dbReference>
<protein>
    <submittedName>
        <fullName evidence="2">AAA-like domain</fullName>
    </submittedName>
</protein>
<evidence type="ECO:0000313" key="3">
    <source>
        <dbReference type="EMBL" id="OWJ54768.1"/>
    </source>
</evidence>
<dbReference type="KEGG" id="pdl:Pyrde_2035"/>
<organism evidence="2 4">
    <name type="scientific">Pyrodictium delaneyi</name>
    <dbReference type="NCBI Taxonomy" id="1273541"/>
    <lineage>
        <taxon>Archaea</taxon>
        <taxon>Thermoproteota</taxon>
        <taxon>Thermoprotei</taxon>
        <taxon>Desulfurococcales</taxon>
        <taxon>Pyrodictiaceae</taxon>
        <taxon>Pyrodictium</taxon>
    </lineage>
</organism>
<evidence type="ECO:0000313" key="4">
    <source>
        <dbReference type="Proteomes" id="UP000058613"/>
    </source>
</evidence>
<dbReference type="InterPro" id="IPR002789">
    <property type="entry name" value="HerA_central"/>
</dbReference>
<dbReference type="Pfam" id="PF01935">
    <property type="entry name" value="DUF87"/>
    <property type="match status" value="1"/>
</dbReference>
<dbReference type="GeneID" id="26100375"/>